<feature type="region of interest" description="Disordered" evidence="1">
    <location>
        <begin position="1"/>
        <end position="32"/>
    </location>
</feature>
<feature type="transmembrane region" description="Helical" evidence="2">
    <location>
        <begin position="106"/>
        <end position="130"/>
    </location>
</feature>
<comment type="caution">
    <text evidence="4">The sequence shown here is derived from an EMBL/GenBank/DDBJ whole genome shotgun (WGS) entry which is preliminary data.</text>
</comment>
<dbReference type="OrthoDB" id="3404679at2"/>
<accession>A0A1T3NK83</accession>
<keyword evidence="4" id="KW-0012">Acyltransferase</keyword>
<dbReference type="GO" id="GO:0016747">
    <property type="term" value="F:acyltransferase activity, transferring groups other than amino-acyl groups"/>
    <property type="evidence" value="ECO:0007669"/>
    <property type="project" value="InterPro"/>
</dbReference>
<sequence length="425" mass="44982">MPAQTSPGRTHRRVPTPSTSPATPTPPASRPVSARAHIGPLDGLRGVAVAAVLLFHAGHFGGGFLGVDLFFVLSGYLITGLLLKEAAAGNGRIDLIAFWGRRARRLLPALAVMVSGTLLLVWAFGAPALIRNALDDGPWVVANLANWHFIADRMGYWNSGDTRVFGHLWSIAVEEQFYLFWPVLLVLVARGGNAGRNVAIVAATGALASLALMLHLADPIDSTRVYEGTDTRAFSLLLGAVMATGPATRAVARLGERLAGWISLALVGGIGTYWVLADGEDSPSLFQGGMFLHALAAAALISCLTRAPGSPVGRVLGCAAVRWTGLISYSLYLWHWPVYLLLDEERLGFSGWGRTAVIVAVSVAAAVLSKLLVEDPIRFRARWARGRTGAVALVATFAAMAALWAAVPEPHSGADSVDVTQLTYG</sequence>
<dbReference type="EMBL" id="MWQN01000004">
    <property type="protein sequence ID" value="OPC77256.1"/>
    <property type="molecule type" value="Genomic_DNA"/>
</dbReference>
<feature type="transmembrane region" description="Helical" evidence="2">
    <location>
        <begin position="312"/>
        <end position="332"/>
    </location>
</feature>
<keyword evidence="2" id="KW-0812">Transmembrane</keyword>
<dbReference type="PANTHER" id="PTHR23028:SF53">
    <property type="entry name" value="ACYL_TRANSF_3 DOMAIN-CONTAINING PROTEIN"/>
    <property type="match status" value="1"/>
</dbReference>
<dbReference type="Proteomes" id="UP000190037">
    <property type="component" value="Unassembled WGS sequence"/>
</dbReference>
<keyword evidence="2" id="KW-0472">Membrane</keyword>
<dbReference type="Pfam" id="PF01757">
    <property type="entry name" value="Acyl_transf_3"/>
    <property type="match status" value="1"/>
</dbReference>
<feature type="transmembrane region" description="Helical" evidence="2">
    <location>
        <begin position="352"/>
        <end position="373"/>
    </location>
</feature>
<proteinExistence type="predicted"/>
<organism evidence="4 5">
    <name type="scientific">Embleya scabrispora</name>
    <dbReference type="NCBI Taxonomy" id="159449"/>
    <lineage>
        <taxon>Bacteria</taxon>
        <taxon>Bacillati</taxon>
        <taxon>Actinomycetota</taxon>
        <taxon>Actinomycetes</taxon>
        <taxon>Kitasatosporales</taxon>
        <taxon>Streptomycetaceae</taxon>
        <taxon>Embleya</taxon>
    </lineage>
</organism>
<evidence type="ECO:0000256" key="2">
    <source>
        <dbReference type="SAM" id="Phobius"/>
    </source>
</evidence>
<dbReference type="AlphaFoldDB" id="A0A1T3NK83"/>
<evidence type="ECO:0000313" key="4">
    <source>
        <dbReference type="EMBL" id="OPC77256.1"/>
    </source>
</evidence>
<dbReference type="InterPro" id="IPR050879">
    <property type="entry name" value="Acyltransferase_3"/>
</dbReference>
<dbReference type="RefSeq" id="WP_078982015.1">
    <property type="nucleotide sequence ID" value="NZ_MWQN01000004.1"/>
</dbReference>
<keyword evidence="5" id="KW-1185">Reference proteome</keyword>
<feature type="domain" description="Acyltransferase 3" evidence="3">
    <location>
        <begin position="41"/>
        <end position="368"/>
    </location>
</feature>
<name>A0A1T3NK83_9ACTN</name>
<feature type="transmembrane region" description="Helical" evidence="2">
    <location>
        <begin position="63"/>
        <end position="83"/>
    </location>
</feature>
<reference evidence="4 5" key="1">
    <citation type="submission" date="2017-03" db="EMBL/GenBank/DDBJ databases">
        <title>Draft genome sequence of Streptomyces scabrisporus NF3, endophyte isolated from Amphipterygium adstringens.</title>
        <authorList>
            <person name="Vazquez M."/>
            <person name="Ceapa C.D."/>
            <person name="Rodriguez Luna D."/>
            <person name="Sanchez Esquivel S."/>
        </authorList>
    </citation>
    <scope>NUCLEOTIDE SEQUENCE [LARGE SCALE GENOMIC DNA]</scope>
    <source>
        <strain evidence="4 5">NF3</strain>
    </source>
</reference>
<feature type="transmembrane region" description="Helical" evidence="2">
    <location>
        <begin position="288"/>
        <end position="305"/>
    </location>
</feature>
<feature type="transmembrane region" description="Helical" evidence="2">
    <location>
        <begin position="258"/>
        <end position="276"/>
    </location>
</feature>
<dbReference type="InterPro" id="IPR002656">
    <property type="entry name" value="Acyl_transf_3_dom"/>
</dbReference>
<evidence type="ECO:0000313" key="5">
    <source>
        <dbReference type="Proteomes" id="UP000190037"/>
    </source>
</evidence>
<keyword evidence="2" id="KW-1133">Transmembrane helix</keyword>
<dbReference type="GO" id="GO:0009103">
    <property type="term" value="P:lipopolysaccharide biosynthetic process"/>
    <property type="evidence" value="ECO:0007669"/>
    <property type="project" value="TreeGrafter"/>
</dbReference>
<feature type="transmembrane region" description="Helical" evidence="2">
    <location>
        <begin position="385"/>
        <end position="407"/>
    </location>
</feature>
<feature type="transmembrane region" description="Helical" evidence="2">
    <location>
        <begin position="164"/>
        <end position="186"/>
    </location>
</feature>
<gene>
    <name evidence="4" type="ORF">B4N89_42725</name>
</gene>
<feature type="transmembrane region" description="Helical" evidence="2">
    <location>
        <begin position="198"/>
        <end position="217"/>
    </location>
</feature>
<evidence type="ECO:0000256" key="1">
    <source>
        <dbReference type="SAM" id="MobiDB-lite"/>
    </source>
</evidence>
<protein>
    <submittedName>
        <fullName evidence="4">Acyltransferase</fullName>
    </submittedName>
</protein>
<feature type="transmembrane region" description="Helical" evidence="2">
    <location>
        <begin position="233"/>
        <end position="251"/>
    </location>
</feature>
<evidence type="ECO:0000259" key="3">
    <source>
        <dbReference type="Pfam" id="PF01757"/>
    </source>
</evidence>
<dbReference type="STRING" id="159449.B4N89_42725"/>
<keyword evidence="4" id="KW-0808">Transferase</keyword>
<dbReference type="GO" id="GO:0016020">
    <property type="term" value="C:membrane"/>
    <property type="evidence" value="ECO:0007669"/>
    <property type="project" value="TreeGrafter"/>
</dbReference>
<dbReference type="PANTHER" id="PTHR23028">
    <property type="entry name" value="ACETYLTRANSFERASE"/>
    <property type="match status" value="1"/>
</dbReference>